<gene>
    <name evidence="2" type="ORF">JW613_21315</name>
</gene>
<reference evidence="2 3" key="1">
    <citation type="submission" date="2021-02" db="EMBL/GenBank/DDBJ databases">
        <title>Streptomyces spirodelae sp. nov., isolated from duckweed.</title>
        <authorList>
            <person name="Saimee Y."/>
            <person name="Duangmal K."/>
        </authorList>
    </citation>
    <scope>NUCLEOTIDE SEQUENCE [LARGE SCALE GENOMIC DNA]</scope>
    <source>
        <strain evidence="2 3">DSM 42105</strain>
    </source>
</reference>
<accession>A0ABS3XZR2</accession>
<evidence type="ECO:0000256" key="1">
    <source>
        <dbReference type="SAM" id="Phobius"/>
    </source>
</evidence>
<comment type="caution">
    <text evidence="2">The sequence shown here is derived from an EMBL/GenBank/DDBJ whole genome shotgun (WGS) entry which is preliminary data.</text>
</comment>
<dbReference type="RefSeq" id="WP_209212456.1">
    <property type="nucleotide sequence ID" value="NZ_JAFFZM010000013.1"/>
</dbReference>
<feature type="transmembrane region" description="Helical" evidence="1">
    <location>
        <begin position="32"/>
        <end position="52"/>
    </location>
</feature>
<evidence type="ECO:0000313" key="2">
    <source>
        <dbReference type="EMBL" id="MBO8200829.1"/>
    </source>
</evidence>
<protein>
    <submittedName>
        <fullName evidence="2">Uncharacterized protein</fullName>
    </submittedName>
</protein>
<feature type="transmembrane region" description="Helical" evidence="1">
    <location>
        <begin position="58"/>
        <end position="78"/>
    </location>
</feature>
<dbReference type="EMBL" id="JAFFZM010000013">
    <property type="protein sequence ID" value="MBO8200829.1"/>
    <property type="molecule type" value="Genomic_DNA"/>
</dbReference>
<evidence type="ECO:0000313" key="3">
    <source>
        <dbReference type="Proteomes" id="UP000721954"/>
    </source>
</evidence>
<keyword evidence="1" id="KW-0812">Transmembrane</keyword>
<proteinExistence type="predicted"/>
<keyword evidence="1" id="KW-0472">Membrane</keyword>
<dbReference type="Proteomes" id="UP000721954">
    <property type="component" value="Unassembled WGS sequence"/>
</dbReference>
<dbReference type="GeneID" id="96261163"/>
<keyword evidence="3" id="KW-1185">Reference proteome</keyword>
<name>A0ABS3XZR2_9ACTN</name>
<sequence length="208" mass="23231">MLAEEYGYQVSDRRAAEFPGVMELLRSGRRKSLQRGAAGVAVLACVGVLWMFPGTHLFLFAGAFLLAPYVLTVLWVVITDAGWPGAAELMRLARQHPFQVWPCQAEEDSKRWNTKRLLLLAPDGKVAREFRTKMPDSVWHGMTDGRGVLWIAGDLRFNCLVATPGADSVWAARAIPPEAQPPRSSHLNAVEDELLRAATQEAFRYWLL</sequence>
<keyword evidence="1" id="KW-1133">Transmembrane helix</keyword>
<organism evidence="2 3">
    <name type="scientific">Streptomyces smyrnaeus</name>
    <dbReference type="NCBI Taxonomy" id="1387713"/>
    <lineage>
        <taxon>Bacteria</taxon>
        <taxon>Bacillati</taxon>
        <taxon>Actinomycetota</taxon>
        <taxon>Actinomycetes</taxon>
        <taxon>Kitasatosporales</taxon>
        <taxon>Streptomycetaceae</taxon>
        <taxon>Streptomyces</taxon>
    </lineage>
</organism>